<evidence type="ECO:0000313" key="1">
    <source>
        <dbReference type="EMBL" id="EAZ93349.1"/>
    </source>
</evidence>
<evidence type="ECO:0000313" key="2">
    <source>
        <dbReference type="Proteomes" id="UP000003781"/>
    </source>
</evidence>
<reference evidence="1 2" key="1">
    <citation type="submission" date="2007-03" db="EMBL/GenBank/DDBJ databases">
        <authorList>
            <person name="Stal L."/>
            <person name="Ferriera S."/>
            <person name="Johnson J."/>
            <person name="Kravitz S."/>
            <person name="Beeson K."/>
            <person name="Sutton G."/>
            <person name="Rogers Y.-H."/>
            <person name="Friedman R."/>
            <person name="Frazier M."/>
            <person name="Venter J.C."/>
        </authorList>
    </citation>
    <scope>NUCLEOTIDE SEQUENCE [LARGE SCALE GENOMIC DNA]</scope>
    <source>
        <strain evidence="1 2">CCY0110</strain>
    </source>
</reference>
<dbReference type="AlphaFoldDB" id="A3IHR7"/>
<accession>A3IHR7</accession>
<protein>
    <submittedName>
        <fullName evidence="1">Uncharacterized protein</fullName>
    </submittedName>
</protein>
<gene>
    <name evidence="1" type="ORF">CY0110_16177</name>
</gene>
<dbReference type="Proteomes" id="UP000003781">
    <property type="component" value="Unassembled WGS sequence"/>
</dbReference>
<proteinExistence type="predicted"/>
<dbReference type="EMBL" id="AAXW01000002">
    <property type="protein sequence ID" value="EAZ93349.1"/>
    <property type="molecule type" value="Genomic_DNA"/>
</dbReference>
<comment type="caution">
    <text evidence="1">The sequence shown here is derived from an EMBL/GenBank/DDBJ whole genome shotgun (WGS) entry which is preliminary data.</text>
</comment>
<name>A3IHR7_9CHRO</name>
<organism evidence="1 2">
    <name type="scientific">Crocosphaera chwakensis CCY0110</name>
    <dbReference type="NCBI Taxonomy" id="391612"/>
    <lineage>
        <taxon>Bacteria</taxon>
        <taxon>Bacillati</taxon>
        <taxon>Cyanobacteriota</taxon>
        <taxon>Cyanophyceae</taxon>
        <taxon>Oscillatoriophycideae</taxon>
        <taxon>Chroococcales</taxon>
        <taxon>Aphanothecaceae</taxon>
        <taxon>Crocosphaera</taxon>
        <taxon>Crocosphaera chwakensis</taxon>
    </lineage>
</organism>
<keyword evidence="2" id="KW-1185">Reference proteome</keyword>
<sequence>MIKLKLEFYKAIKSLKFVFIVSENGF</sequence>